<keyword evidence="2" id="KW-0040">ANK repeat</keyword>
<feature type="region of interest" description="Disordered" evidence="3">
    <location>
        <begin position="83"/>
        <end position="430"/>
    </location>
</feature>
<name>A0AAE1NMZ3_9EUCA</name>
<feature type="compositionally biased region" description="Pro residues" evidence="3">
    <location>
        <begin position="156"/>
        <end position="169"/>
    </location>
</feature>
<gene>
    <name evidence="5" type="ORF">Pmani_034792</name>
</gene>
<dbReference type="EMBL" id="JAWZYT010004833">
    <property type="protein sequence ID" value="KAK4292436.1"/>
    <property type="molecule type" value="Genomic_DNA"/>
</dbReference>
<feature type="compositionally biased region" description="Low complexity" evidence="3">
    <location>
        <begin position="252"/>
        <end position="265"/>
    </location>
</feature>
<feature type="compositionally biased region" description="Basic and acidic residues" evidence="3">
    <location>
        <begin position="179"/>
        <end position="190"/>
    </location>
</feature>
<feature type="compositionally biased region" description="Low complexity" evidence="3">
    <location>
        <begin position="392"/>
        <end position="413"/>
    </location>
</feature>
<organism evidence="5 6">
    <name type="scientific">Petrolisthes manimaculis</name>
    <dbReference type="NCBI Taxonomy" id="1843537"/>
    <lineage>
        <taxon>Eukaryota</taxon>
        <taxon>Metazoa</taxon>
        <taxon>Ecdysozoa</taxon>
        <taxon>Arthropoda</taxon>
        <taxon>Crustacea</taxon>
        <taxon>Multicrustacea</taxon>
        <taxon>Malacostraca</taxon>
        <taxon>Eumalacostraca</taxon>
        <taxon>Eucarida</taxon>
        <taxon>Decapoda</taxon>
        <taxon>Pleocyemata</taxon>
        <taxon>Anomura</taxon>
        <taxon>Galatheoidea</taxon>
        <taxon>Porcellanidae</taxon>
        <taxon>Petrolisthes</taxon>
    </lineage>
</organism>
<feature type="compositionally biased region" description="Low complexity" evidence="3">
    <location>
        <begin position="284"/>
        <end position="318"/>
    </location>
</feature>
<accession>A0AAE1NMZ3</accession>
<evidence type="ECO:0000256" key="3">
    <source>
        <dbReference type="SAM" id="MobiDB-lite"/>
    </source>
</evidence>
<protein>
    <recommendedName>
        <fullName evidence="4">SOWAHA-C winged helix-turn-helix domain-containing protein</fullName>
    </recommendedName>
</protein>
<dbReference type="AlphaFoldDB" id="A0AAE1NMZ3"/>
<feature type="domain" description="SOWAHA-C winged helix-turn-helix" evidence="4">
    <location>
        <begin position="8"/>
        <end position="84"/>
    </location>
</feature>
<dbReference type="Proteomes" id="UP001292094">
    <property type="component" value="Unassembled WGS sequence"/>
</dbReference>
<dbReference type="PANTHER" id="PTHR14491">
    <property type="entry name" value="SOSONDOWAH, ISOFORM G"/>
    <property type="match status" value="1"/>
</dbReference>
<proteinExistence type="predicted"/>
<dbReference type="InterPro" id="IPR058889">
    <property type="entry name" value="WHD_SOWAHA-C"/>
</dbReference>
<evidence type="ECO:0000259" key="4">
    <source>
        <dbReference type="Pfam" id="PF25877"/>
    </source>
</evidence>
<evidence type="ECO:0000256" key="2">
    <source>
        <dbReference type="ARBA" id="ARBA00023043"/>
    </source>
</evidence>
<keyword evidence="6" id="KW-1185">Reference proteome</keyword>
<reference evidence="5" key="1">
    <citation type="submission" date="2023-11" db="EMBL/GenBank/DDBJ databases">
        <title>Genome assemblies of two species of porcelain crab, Petrolisthes cinctipes and Petrolisthes manimaculis (Anomura: Porcellanidae).</title>
        <authorList>
            <person name="Angst P."/>
        </authorList>
    </citation>
    <scope>NUCLEOTIDE SEQUENCE</scope>
    <source>
        <strain evidence="5">PB745_02</strain>
        <tissue evidence="5">Gill</tissue>
    </source>
</reference>
<evidence type="ECO:0000313" key="6">
    <source>
        <dbReference type="Proteomes" id="UP001292094"/>
    </source>
</evidence>
<evidence type="ECO:0000313" key="5">
    <source>
        <dbReference type="EMBL" id="KAK4292436.1"/>
    </source>
</evidence>
<dbReference type="Pfam" id="PF25877">
    <property type="entry name" value="WHD_SOWAH"/>
    <property type="match status" value="1"/>
</dbReference>
<dbReference type="PANTHER" id="PTHR14491:SF7">
    <property type="entry name" value="SOSONDOWAH, ISOFORM G"/>
    <property type="match status" value="1"/>
</dbReference>
<sequence>MAAQVDQFTLESVRDFMVSRGGRVTNHDLVKRFKMFLTNPAGKETARNKFKQYVNTLANISQEGGEKYLVLKRKYRVGTHLEETAYPGSSPGTPSSHLPGSPASHLPSPGSSPALVASPTGQYNVYGSPQHPTPLFNPSSTAIPPPPLPSRATPPYRAPPPYRPPPPATPTHHVYPSGDEVKYGERRYDPPPHPPYNGRQLGNSDSMYPGDLHMHPHSGDSRYPPPSEPRYGYPYEDPADLGIPPPPQVMRSSGSVSSLPGSVGPYASSHYGTPPPLSASRPKSLSIQQSSVSSLSEDGDSLSMSAATTVSTPSTPSSDEPPPPVPPRRRPADNKENLRPSPEGAEIGKKVVNEGGDVVDSGGEDTNGGGAEGGDQRKISMSVKETTQKFNRMASESQLLSSSSRASSKSNRSSRSDRDDDDTTSIHSFGPEGQEWLVASAKSDFNEILRLLKIHPTLARHKFSWVMLCGLPPSVSPLPVLHTSYTSCT</sequence>
<comment type="caution">
    <text evidence="5">The sequence shown here is derived from an EMBL/GenBank/DDBJ whole genome shotgun (WGS) entry which is preliminary data.</text>
</comment>
<keyword evidence="1" id="KW-0677">Repeat</keyword>
<evidence type="ECO:0000256" key="1">
    <source>
        <dbReference type="ARBA" id="ARBA00022737"/>
    </source>
</evidence>